<protein>
    <submittedName>
        <fullName evidence="3">(wild Malaysian banana) hypothetical protein</fullName>
    </submittedName>
</protein>
<dbReference type="InParanoid" id="A0A804I2I3"/>
<gene>
    <name evidence="3" type="ORF">GSMUA_68760.1</name>
</gene>
<dbReference type="Gramene" id="Ma02_t13810.1">
    <property type="protein sequence ID" value="Ma02_p13810.1"/>
    <property type="gene ID" value="Ma02_g13810"/>
</dbReference>
<evidence type="ECO:0000313" key="4">
    <source>
        <dbReference type="EnsemblPlants" id="Ma02_p13810.1"/>
    </source>
</evidence>
<feature type="chain" id="PRO_5033611135" evidence="1">
    <location>
        <begin position="30"/>
        <end position="180"/>
    </location>
</feature>
<dbReference type="PRINTS" id="PR01225">
    <property type="entry name" value="EXPANSNFAMLY"/>
</dbReference>
<evidence type="ECO:0000259" key="2">
    <source>
        <dbReference type="PROSITE" id="PS50842"/>
    </source>
</evidence>
<dbReference type="InterPro" id="IPR036908">
    <property type="entry name" value="RlpA-like_sf"/>
</dbReference>
<sequence length="180" mass="18249">MAFSLRHPSSLLVFIALLGFLSLFRPCACSSRNFLNTSAVVLGTSPAEATWYGNAHGAGSEGNVSNIPVLLATAPFSSTTAAGGPLLYKSGKGCGACYQVSCTSNAACPGGPCASGAVHFDLSGSAFGAMSKPGQEDTLRAAGAIQVQYSTLPCSYPGVNVAFKVDAGSNANYRAVLIIN</sequence>
<dbReference type="GO" id="GO:0005576">
    <property type="term" value="C:extracellular region"/>
    <property type="evidence" value="ECO:0007669"/>
    <property type="project" value="InterPro"/>
</dbReference>
<dbReference type="InterPro" id="IPR007112">
    <property type="entry name" value="Expansin/allergen_DPBB_dom"/>
</dbReference>
<evidence type="ECO:0000313" key="5">
    <source>
        <dbReference type="Proteomes" id="UP000012960"/>
    </source>
</evidence>
<feature type="signal peptide" evidence="1">
    <location>
        <begin position="1"/>
        <end position="29"/>
    </location>
</feature>
<dbReference type="PANTHER" id="PTHR31692">
    <property type="entry name" value="EXPANSIN-B3"/>
    <property type="match status" value="1"/>
</dbReference>
<organism evidence="4 5">
    <name type="scientific">Musa acuminata subsp. malaccensis</name>
    <name type="common">Wild banana</name>
    <name type="synonym">Musa malaccensis</name>
    <dbReference type="NCBI Taxonomy" id="214687"/>
    <lineage>
        <taxon>Eukaryota</taxon>
        <taxon>Viridiplantae</taxon>
        <taxon>Streptophyta</taxon>
        <taxon>Embryophyta</taxon>
        <taxon>Tracheophyta</taxon>
        <taxon>Spermatophyta</taxon>
        <taxon>Magnoliopsida</taxon>
        <taxon>Liliopsida</taxon>
        <taxon>Zingiberales</taxon>
        <taxon>Musaceae</taxon>
        <taxon>Musa</taxon>
    </lineage>
</organism>
<dbReference type="SUPFAM" id="SSF50685">
    <property type="entry name" value="Barwin-like endoglucanases"/>
    <property type="match status" value="1"/>
</dbReference>
<reference evidence="4" key="2">
    <citation type="submission" date="2021-05" db="UniProtKB">
        <authorList>
            <consortium name="EnsemblPlants"/>
        </authorList>
    </citation>
    <scope>IDENTIFICATION</scope>
    <source>
        <strain evidence="4">subsp. malaccensis</strain>
    </source>
</reference>
<dbReference type="PANTHER" id="PTHR31692:SF127">
    <property type="entry name" value="EXPANSIN-B5-LIKE"/>
    <property type="match status" value="1"/>
</dbReference>
<dbReference type="PROSITE" id="PS50842">
    <property type="entry name" value="EXPANSIN_EG45"/>
    <property type="match status" value="1"/>
</dbReference>
<dbReference type="InterPro" id="IPR007118">
    <property type="entry name" value="Expan_Lol_pI"/>
</dbReference>
<accession>A0A804I2I3</accession>
<keyword evidence="1" id="KW-0732">Signal</keyword>
<dbReference type="AlphaFoldDB" id="A0A804I2I3"/>
<keyword evidence="5" id="KW-1185">Reference proteome</keyword>
<evidence type="ECO:0000313" key="3">
    <source>
        <dbReference type="EMBL" id="CAG1861982.1"/>
    </source>
</evidence>
<dbReference type="EnsemblPlants" id="Ma02_t13810.1">
    <property type="protein sequence ID" value="Ma02_p13810.1"/>
    <property type="gene ID" value="Ma02_g13810"/>
</dbReference>
<dbReference type="Gene3D" id="2.40.40.10">
    <property type="entry name" value="RlpA-like domain"/>
    <property type="match status" value="1"/>
</dbReference>
<feature type="domain" description="Expansin-like EG45" evidence="2">
    <location>
        <begin position="53"/>
        <end position="159"/>
    </location>
</feature>
<proteinExistence type="predicted"/>
<name>A0A804I2I3_MUSAM</name>
<dbReference type="EMBL" id="HG996467">
    <property type="protein sequence ID" value="CAG1861982.1"/>
    <property type="molecule type" value="Genomic_DNA"/>
</dbReference>
<reference evidence="3" key="1">
    <citation type="submission" date="2021-03" db="EMBL/GenBank/DDBJ databases">
        <authorList>
            <consortium name="Genoscope - CEA"/>
            <person name="William W."/>
        </authorList>
    </citation>
    <scope>NUCLEOTIDE SEQUENCE</scope>
    <source>
        <strain evidence="3">Doubled-haploid Pahang</strain>
    </source>
</reference>
<evidence type="ECO:0000256" key="1">
    <source>
        <dbReference type="SAM" id="SignalP"/>
    </source>
</evidence>
<dbReference type="Proteomes" id="UP000012960">
    <property type="component" value="Unplaced"/>
</dbReference>